<dbReference type="EMBL" id="CM034388">
    <property type="protein sequence ID" value="KAJ0183452.1"/>
    <property type="molecule type" value="Genomic_DNA"/>
</dbReference>
<dbReference type="Proteomes" id="UP000824533">
    <property type="component" value="Linkage Group LG02"/>
</dbReference>
<keyword evidence="2" id="KW-1185">Reference proteome</keyword>
<accession>A0ACC1DHT4</accession>
<gene>
    <name evidence="1" type="ORF">K1T71_001428</name>
</gene>
<sequence>MTSVWFTPQFAEEIMKNKDLFVEIQSIITDLLAGHIEITQLVENMGGALTDKDAENREKGMKFFTKLLKELPKNFLTELQLKFISKFYIDRLKDNHRVIPSVIEGYLAIIDMDNYKVQFCGEFLTTLFREVACQSQLRQDRYNIYLIINKLIQMDLEFMKTLGPDFVYGVISSMEGERDPRNLMFLFTTLPHFIKSIPLGHLTEEMYEVIACYYPIDFQPSPDDPAAVTRQDLANALNPCLCATPDFGENCMVLLVEKLDSSLRLAKIDSLKLLSESCKTFKPETYAPFLKTLWSSINREISHKTDEELKMAAHQALSALVAKLATTANTDQAFENFVKGILISMQTAIAESTTITQFVQSSKVLLTTANASKESCVIITKSMIPAIIAYYEFKTSPKLQIASVEFLGDLHDLAVHWQVLDQIESQIKEIPRMCLTAVSQPAKEYQIAGFKTLIRVKNILETDLVLPFIEVLIHNVQYSQDNDLLSVSVETVHAIARKYPELIMSLVVKGRCNLENLTEDKVALQKRLNLLSNLASINDFTKIIIEEMLKIITTNESEAPKVVEALSETMSNTSLFSDQKVTQIESDHGLIDSILIWLLKEIHNQEHLIHGYVLISNTISSLPPEKQQKLLEKHTPSILNKCADEEIYFLILESLYNSLHQSVYDEKFEEIMKLSLCLALKGVNEIVRTKACVLVAHFLNKAEYGQQFELLYELLKNHLTSCKRDDTDICPKLIILYGWITKALIMRGSDMFLFWLQKITNTITNTEYCKQASEAIGLIMTDCPNHLTAKQHCRISLLYKQRMFQSFSNLTDKIGPSTPDTKEAYLLSWAYVIGKAPKSVLNNEVLKISPIVIDSLDYDNKDLLLVMLEVMCHFTQAKQTTISDSLQTVLPRLVNLTKYVKSMDVRIKSLQCLYEIANSYRTSLLLPYKQDILFDLAPSLDDKKRLVRNMAVKARTRWFLIGAPGEEKPN</sequence>
<evidence type="ECO:0000313" key="1">
    <source>
        <dbReference type="EMBL" id="KAJ0183452.1"/>
    </source>
</evidence>
<name>A0ACC1DHT4_9NEOP</name>
<proteinExistence type="predicted"/>
<reference evidence="1 2" key="1">
    <citation type="journal article" date="2021" name="Front. Genet.">
        <title>Chromosome-Level Genome Assembly Reveals Significant Gene Expansion in the Toll and IMD Signaling Pathways of Dendrolimus kikuchii.</title>
        <authorList>
            <person name="Zhou J."/>
            <person name="Wu P."/>
            <person name="Xiong Z."/>
            <person name="Liu N."/>
            <person name="Zhao N."/>
            <person name="Ji M."/>
            <person name="Qiu Y."/>
            <person name="Yang B."/>
        </authorList>
    </citation>
    <scope>NUCLEOTIDE SEQUENCE [LARGE SCALE GENOMIC DNA]</scope>
    <source>
        <strain evidence="1">Ann1</strain>
    </source>
</reference>
<comment type="caution">
    <text evidence="1">The sequence shown here is derived from an EMBL/GenBank/DDBJ whole genome shotgun (WGS) entry which is preliminary data.</text>
</comment>
<organism evidence="1 2">
    <name type="scientific">Dendrolimus kikuchii</name>
    <dbReference type="NCBI Taxonomy" id="765133"/>
    <lineage>
        <taxon>Eukaryota</taxon>
        <taxon>Metazoa</taxon>
        <taxon>Ecdysozoa</taxon>
        <taxon>Arthropoda</taxon>
        <taxon>Hexapoda</taxon>
        <taxon>Insecta</taxon>
        <taxon>Pterygota</taxon>
        <taxon>Neoptera</taxon>
        <taxon>Endopterygota</taxon>
        <taxon>Lepidoptera</taxon>
        <taxon>Glossata</taxon>
        <taxon>Ditrysia</taxon>
        <taxon>Bombycoidea</taxon>
        <taxon>Lasiocampidae</taxon>
        <taxon>Dendrolimus</taxon>
    </lineage>
</organism>
<protein>
    <submittedName>
        <fullName evidence="1">Uncharacterized protein</fullName>
    </submittedName>
</protein>
<evidence type="ECO:0000313" key="2">
    <source>
        <dbReference type="Proteomes" id="UP000824533"/>
    </source>
</evidence>